<evidence type="ECO:0000256" key="11">
    <source>
        <dbReference type="SAM" id="MobiDB-lite"/>
    </source>
</evidence>
<dbReference type="InterPro" id="IPR027370">
    <property type="entry name" value="Znf-RING_euk"/>
</dbReference>
<dbReference type="OrthoDB" id="1431934at2759"/>
<protein>
    <recommendedName>
        <fullName evidence="2">RBR-type E3 ubiquitin transferase</fullName>
        <ecNumber evidence="2">2.3.2.31</ecNumber>
    </recommendedName>
</protein>
<dbReference type="InterPro" id="IPR002867">
    <property type="entry name" value="IBR_dom"/>
</dbReference>
<evidence type="ECO:0000256" key="1">
    <source>
        <dbReference type="ARBA" id="ARBA00001798"/>
    </source>
</evidence>
<evidence type="ECO:0000256" key="10">
    <source>
        <dbReference type="SAM" id="Coils"/>
    </source>
</evidence>
<dbReference type="EMBL" id="KV417512">
    <property type="protein sequence ID" value="KZP26834.1"/>
    <property type="molecule type" value="Genomic_DNA"/>
</dbReference>
<evidence type="ECO:0000256" key="6">
    <source>
        <dbReference type="ARBA" id="ARBA00022771"/>
    </source>
</evidence>
<feature type="domain" description="C3H1-type" evidence="13">
    <location>
        <begin position="36"/>
        <end position="63"/>
    </location>
</feature>
<feature type="zinc finger region" description="C3H1-type" evidence="9">
    <location>
        <begin position="127"/>
        <end position="155"/>
    </location>
</feature>
<feature type="compositionally biased region" description="Low complexity" evidence="11">
    <location>
        <begin position="401"/>
        <end position="411"/>
    </location>
</feature>
<feature type="domain" description="C3H1-type" evidence="13">
    <location>
        <begin position="127"/>
        <end position="155"/>
    </location>
</feature>
<dbReference type="SMART" id="SM00356">
    <property type="entry name" value="ZnF_C3H1"/>
    <property type="match status" value="2"/>
</dbReference>
<feature type="compositionally biased region" description="Low complexity" evidence="11">
    <location>
        <begin position="80"/>
        <end position="91"/>
    </location>
</feature>
<feature type="region of interest" description="Disordered" evidence="11">
    <location>
        <begin position="1"/>
        <end position="32"/>
    </location>
</feature>
<organism evidence="15 16">
    <name type="scientific">Athelia psychrophila</name>
    <dbReference type="NCBI Taxonomy" id="1759441"/>
    <lineage>
        <taxon>Eukaryota</taxon>
        <taxon>Fungi</taxon>
        <taxon>Dikarya</taxon>
        <taxon>Basidiomycota</taxon>
        <taxon>Agaricomycotina</taxon>
        <taxon>Agaricomycetes</taxon>
        <taxon>Agaricomycetidae</taxon>
        <taxon>Atheliales</taxon>
        <taxon>Atheliaceae</taxon>
        <taxon>Athelia</taxon>
    </lineage>
</organism>
<keyword evidence="6 9" id="KW-0863">Zinc-finger</keyword>
<keyword evidence="7" id="KW-0833">Ubl conjugation pathway</keyword>
<evidence type="ECO:0000256" key="5">
    <source>
        <dbReference type="ARBA" id="ARBA00022737"/>
    </source>
</evidence>
<dbReference type="PROSITE" id="PS00518">
    <property type="entry name" value="ZF_RING_1"/>
    <property type="match status" value="1"/>
</dbReference>
<dbReference type="InterPro" id="IPR044066">
    <property type="entry name" value="TRIAD_supradom"/>
</dbReference>
<dbReference type="Pfam" id="PF26200">
    <property type="entry name" value="Rcat_RNF216"/>
    <property type="match status" value="1"/>
</dbReference>
<accession>A0A166Q761</accession>
<dbReference type="Pfam" id="PF01485">
    <property type="entry name" value="IBR"/>
    <property type="match status" value="1"/>
</dbReference>
<feature type="coiled-coil region" evidence="10">
    <location>
        <begin position="175"/>
        <end position="227"/>
    </location>
</feature>
<evidence type="ECO:0000259" key="13">
    <source>
        <dbReference type="PROSITE" id="PS50103"/>
    </source>
</evidence>
<dbReference type="InterPro" id="IPR013083">
    <property type="entry name" value="Znf_RING/FYVE/PHD"/>
</dbReference>
<comment type="catalytic activity">
    <reaction evidence="1">
        <text>[E2 ubiquitin-conjugating enzyme]-S-ubiquitinyl-L-cysteine + [acceptor protein]-L-lysine = [E2 ubiquitin-conjugating enzyme]-L-cysteine + [acceptor protein]-N(6)-ubiquitinyl-L-lysine.</text>
        <dbReference type="EC" id="2.3.2.31"/>
    </reaction>
</comment>
<feature type="compositionally biased region" description="Basic and acidic residues" evidence="11">
    <location>
        <begin position="365"/>
        <end position="400"/>
    </location>
</feature>
<evidence type="ECO:0000313" key="15">
    <source>
        <dbReference type="EMBL" id="KZP26834.1"/>
    </source>
</evidence>
<dbReference type="InterPro" id="IPR000571">
    <property type="entry name" value="Znf_CCCH"/>
</dbReference>
<dbReference type="STRING" id="436010.A0A166Q761"/>
<dbReference type="PROSITE" id="PS51873">
    <property type="entry name" value="TRIAD"/>
    <property type="match status" value="1"/>
</dbReference>
<evidence type="ECO:0000259" key="12">
    <source>
        <dbReference type="PROSITE" id="PS50089"/>
    </source>
</evidence>
<feature type="compositionally biased region" description="Basic and acidic residues" evidence="11">
    <location>
        <begin position="412"/>
        <end position="435"/>
    </location>
</feature>
<proteinExistence type="predicted"/>
<dbReference type="PROSITE" id="PS50089">
    <property type="entry name" value="ZF_RING_2"/>
    <property type="match status" value="1"/>
</dbReference>
<evidence type="ECO:0000256" key="2">
    <source>
        <dbReference type="ARBA" id="ARBA00012251"/>
    </source>
</evidence>
<gene>
    <name evidence="15" type="ORF">FIBSPDRAFT_781634</name>
</gene>
<sequence>MASEGPPGKPQVAALNNRTRSKRKNQTKHGQVTDNLKLTERCRLFIEGRCKLGDLCKRSHGDPQGEITINTTVRTPTQVPHHTSSTPGTSSNDLRHPNTSSASTLSRPNTPITTPHSNPNPRTIPKKQAKKPCLSWANSGTCQFGSKCRNDHDVNVPSRITRERQEKARADEAHLAREAAEAQKVQQDQEEAAAELTRQAALRQTEVERVRARAHQAKQQAELLEWERVHRPAEVAQKVQQAQEEAAAAEAADWARQEAEWQRARDARNARVEGARRAAEAEVARKVQEAQEETAAEHARQEAVSRIEEARRARETAEAAQKAQEDAARQAEARRAQDARQEEARRVRQAEQEREAAEAALKAQQAEEKATQQAEARRVREARQEEARLAQQAEQDREAAEAALKAQQAQEKAARQAEIRRAREAQQEGARRVRQAEQEARMLELTKEEAAMTMQHIVLDFTVVMFSAGLAIQHVLLGFESCRITIKNLPMDATIKEVCELFTQQGIQPGRFHVLGLRRTPAGKQEALLIGHQDLKMVAIALEEIDFRQERLSFEIMGHCGGDGMRATALDANTLTLTWRAPSVAYVVTCVDGAQAEAKIRELDGKICLGRRVKTQINPRSNGRQVLMLGFPLGVVDREVIKMVGSDQVERRKPNTFDITQATELIRRHIDSIPGVQIIRFEQATFNLAGGTYSARVHFGSWTQTRNAFNRCYEHRFPFIGNNTFCWLRLPDPIQYTIFISAPQYRAQKKLWGDLLATVQDKEGLKLWIVPRDRDHIIRVGGEDKKAVGSLKVRVESIAAGEKLEGWHPSLSPQFMDRVLQDTGALLRIDRRLRAVKVYGERGSIEAARALVNSEITRLESQEQTVLLKRQSVRFFVTRGLAILKAELGEENATLVVSSSPAKIIIKGGDAAKHTLSRLLEESLHVSDSVPRTGDTGEAICPICYDAVTLPIKLGCGHVYCGACIRHFLTSASTFPLVCMGDEDKCHVPIPIPVVQRFLPIQQFTNLLETAFIAHINHHPRDFKYCTTPDCRQVYRCTTSDTASIIHCPSCLSSVCSACHEDGHEDMTCTERMLHNDPEEQERLNDELAAQSGFKKCPRCAVWIEKTAGCNHMECKCGAHICWVCMGIFDANSVYEHMHTVHGGIHGTNDNRAEPLIEPGAFAEQQEALRLIALHRAQLAQQQRHEAEDARHRLAERLIYERQLREQGDARR</sequence>
<keyword evidence="5" id="KW-0677">Repeat</keyword>
<name>A0A166Q761_9AGAM</name>
<dbReference type="GO" id="GO:0061630">
    <property type="term" value="F:ubiquitin protein ligase activity"/>
    <property type="evidence" value="ECO:0007669"/>
    <property type="project" value="UniProtKB-EC"/>
</dbReference>
<dbReference type="GO" id="GO:0016567">
    <property type="term" value="P:protein ubiquitination"/>
    <property type="evidence" value="ECO:0007669"/>
    <property type="project" value="InterPro"/>
</dbReference>
<feature type="compositionally biased region" description="Polar residues" evidence="11">
    <location>
        <begin position="67"/>
        <end position="78"/>
    </location>
</feature>
<feature type="domain" description="RING-type" evidence="12">
    <location>
        <begin position="941"/>
        <end position="983"/>
    </location>
</feature>
<dbReference type="SMART" id="SM00647">
    <property type="entry name" value="IBR"/>
    <property type="match status" value="2"/>
</dbReference>
<dbReference type="InterPro" id="IPR017907">
    <property type="entry name" value="Znf_RING_CS"/>
</dbReference>
<evidence type="ECO:0000256" key="8">
    <source>
        <dbReference type="ARBA" id="ARBA00022833"/>
    </source>
</evidence>
<dbReference type="GO" id="GO:0008270">
    <property type="term" value="F:zinc ion binding"/>
    <property type="evidence" value="ECO:0007669"/>
    <property type="project" value="UniProtKB-KW"/>
</dbReference>
<feature type="domain" description="RING-type" evidence="14">
    <location>
        <begin position="937"/>
        <end position="1154"/>
    </location>
</feature>
<dbReference type="Gene3D" id="3.30.40.10">
    <property type="entry name" value="Zinc/RING finger domain, C3HC4 (zinc finger)"/>
    <property type="match status" value="1"/>
</dbReference>
<dbReference type="InterPro" id="IPR031127">
    <property type="entry name" value="E3_UB_ligase_RBR"/>
</dbReference>
<dbReference type="Pfam" id="PF13445">
    <property type="entry name" value="zf-RING_UBOX"/>
    <property type="match status" value="1"/>
</dbReference>
<evidence type="ECO:0000256" key="9">
    <source>
        <dbReference type="PROSITE-ProRule" id="PRU00723"/>
    </source>
</evidence>
<dbReference type="CDD" id="cd20335">
    <property type="entry name" value="BRcat_RBR"/>
    <property type="match status" value="1"/>
</dbReference>
<evidence type="ECO:0000256" key="3">
    <source>
        <dbReference type="ARBA" id="ARBA00022679"/>
    </source>
</evidence>
<keyword evidence="8 9" id="KW-0862">Zinc</keyword>
<keyword evidence="10" id="KW-0175">Coiled coil</keyword>
<feature type="compositionally biased region" description="Polar residues" evidence="11">
    <location>
        <begin position="97"/>
        <end position="121"/>
    </location>
</feature>
<keyword evidence="16" id="KW-1185">Reference proteome</keyword>
<dbReference type="PANTHER" id="PTHR11685">
    <property type="entry name" value="RBR FAMILY RING FINGER AND IBR DOMAIN-CONTAINING"/>
    <property type="match status" value="1"/>
</dbReference>
<evidence type="ECO:0000256" key="4">
    <source>
        <dbReference type="ARBA" id="ARBA00022723"/>
    </source>
</evidence>
<feature type="region of interest" description="Disordered" evidence="11">
    <location>
        <begin position="55"/>
        <end position="131"/>
    </location>
</feature>
<dbReference type="Gene3D" id="1.20.120.1750">
    <property type="match status" value="1"/>
</dbReference>
<evidence type="ECO:0000313" key="16">
    <source>
        <dbReference type="Proteomes" id="UP000076532"/>
    </source>
</evidence>
<dbReference type="SMART" id="SM00184">
    <property type="entry name" value="RING"/>
    <property type="match status" value="1"/>
</dbReference>
<keyword evidence="3" id="KW-0808">Transferase</keyword>
<feature type="zinc finger region" description="C3H1-type" evidence="9">
    <location>
        <begin position="36"/>
        <end position="63"/>
    </location>
</feature>
<evidence type="ECO:0000256" key="7">
    <source>
        <dbReference type="ARBA" id="ARBA00022786"/>
    </source>
</evidence>
<feature type="region of interest" description="Disordered" evidence="11">
    <location>
        <begin position="283"/>
        <end position="435"/>
    </location>
</feature>
<feature type="compositionally biased region" description="Basic and acidic residues" evidence="11">
    <location>
        <begin position="283"/>
        <end position="357"/>
    </location>
</feature>
<dbReference type="Proteomes" id="UP000076532">
    <property type="component" value="Unassembled WGS sequence"/>
</dbReference>
<reference evidence="15 16" key="1">
    <citation type="journal article" date="2016" name="Mol. Biol. Evol.">
        <title>Comparative Genomics of Early-Diverging Mushroom-Forming Fungi Provides Insights into the Origins of Lignocellulose Decay Capabilities.</title>
        <authorList>
            <person name="Nagy L.G."/>
            <person name="Riley R."/>
            <person name="Tritt A."/>
            <person name="Adam C."/>
            <person name="Daum C."/>
            <person name="Floudas D."/>
            <person name="Sun H."/>
            <person name="Yadav J.S."/>
            <person name="Pangilinan J."/>
            <person name="Larsson K.H."/>
            <person name="Matsuura K."/>
            <person name="Barry K."/>
            <person name="Labutti K."/>
            <person name="Kuo R."/>
            <person name="Ohm R.A."/>
            <person name="Bhattacharya S.S."/>
            <person name="Shirouzu T."/>
            <person name="Yoshinaga Y."/>
            <person name="Martin F.M."/>
            <person name="Grigoriev I.V."/>
            <person name="Hibbett D.S."/>
        </authorList>
    </citation>
    <scope>NUCLEOTIDE SEQUENCE [LARGE SCALE GENOMIC DNA]</scope>
    <source>
        <strain evidence="15 16">CBS 109695</strain>
    </source>
</reference>
<dbReference type="AlphaFoldDB" id="A0A166Q761"/>
<dbReference type="InterPro" id="IPR001841">
    <property type="entry name" value="Znf_RING"/>
</dbReference>
<keyword evidence="4 9" id="KW-0479">Metal-binding</keyword>
<evidence type="ECO:0000259" key="14">
    <source>
        <dbReference type="PROSITE" id="PS51873"/>
    </source>
</evidence>
<dbReference type="SUPFAM" id="SSF57850">
    <property type="entry name" value="RING/U-box"/>
    <property type="match status" value="2"/>
</dbReference>
<dbReference type="PROSITE" id="PS50103">
    <property type="entry name" value="ZF_C3H1"/>
    <property type="match status" value="2"/>
</dbReference>
<dbReference type="EC" id="2.3.2.31" evidence="2"/>